<organism evidence="6 7">
    <name type="scientific">Kockovaella imperatae</name>
    <dbReference type="NCBI Taxonomy" id="4999"/>
    <lineage>
        <taxon>Eukaryota</taxon>
        <taxon>Fungi</taxon>
        <taxon>Dikarya</taxon>
        <taxon>Basidiomycota</taxon>
        <taxon>Agaricomycotina</taxon>
        <taxon>Tremellomycetes</taxon>
        <taxon>Tremellales</taxon>
        <taxon>Cuniculitremaceae</taxon>
        <taxon>Kockovaella</taxon>
    </lineage>
</organism>
<comment type="caution">
    <text evidence="6">The sequence shown here is derived from an EMBL/GenBank/DDBJ whole genome shotgun (WGS) entry which is preliminary data.</text>
</comment>
<keyword evidence="2 6" id="KW-0808">Transferase</keyword>
<name>A0A1Y1UK63_9TREE</name>
<keyword evidence="7" id="KW-1185">Reference proteome</keyword>
<dbReference type="PANTHER" id="PTHR10509:SF14">
    <property type="entry name" value="CAFFEOYL-COA O-METHYLTRANSFERASE 3-RELATED"/>
    <property type="match status" value="1"/>
</dbReference>
<evidence type="ECO:0000256" key="4">
    <source>
        <dbReference type="ARBA" id="ARBA00023453"/>
    </source>
</evidence>
<dbReference type="STRING" id="4999.A0A1Y1UK63"/>
<proteinExistence type="inferred from homology"/>
<dbReference type="InterPro" id="IPR050362">
    <property type="entry name" value="Cation-dep_OMT"/>
</dbReference>
<dbReference type="EMBL" id="NBSH01000004">
    <property type="protein sequence ID" value="ORX38389.1"/>
    <property type="molecule type" value="Genomic_DNA"/>
</dbReference>
<protein>
    <submittedName>
        <fullName evidence="6">O-methyltransferase-domain-containing protein</fullName>
    </submittedName>
</protein>
<accession>A0A1Y1UK63</accession>
<evidence type="ECO:0000256" key="2">
    <source>
        <dbReference type="ARBA" id="ARBA00022679"/>
    </source>
</evidence>
<dbReference type="Gene3D" id="3.40.50.150">
    <property type="entry name" value="Vaccinia Virus protein VP39"/>
    <property type="match status" value="1"/>
</dbReference>
<dbReference type="Proteomes" id="UP000193218">
    <property type="component" value="Unassembled WGS sequence"/>
</dbReference>
<dbReference type="SUPFAM" id="SSF53335">
    <property type="entry name" value="S-adenosyl-L-methionine-dependent methyltransferases"/>
    <property type="match status" value="1"/>
</dbReference>
<dbReference type="GO" id="GO:0008171">
    <property type="term" value="F:O-methyltransferase activity"/>
    <property type="evidence" value="ECO:0007669"/>
    <property type="project" value="InterPro"/>
</dbReference>
<dbReference type="PANTHER" id="PTHR10509">
    <property type="entry name" value="O-METHYLTRANSFERASE-RELATED"/>
    <property type="match status" value="1"/>
</dbReference>
<evidence type="ECO:0000256" key="5">
    <source>
        <dbReference type="SAM" id="MobiDB-lite"/>
    </source>
</evidence>
<sequence length="313" mass="34306">MKHFCRSLPTRPGPRLLRLTSESSSKSTILHAARPSPVFTVPHHHRPFTMSADVLAPQEVVYSTNSDRPPMPSDVATGEHTAQKTDAYLDTKLLAPGYGADQVLEKCRKRAHEAGIPEIAVSPQQGQLLSILAKSVGASKILEIGTLWGYSTVFLARSLPKHGQIDTLEIDPLHAKISNQTFIDADLYPFPKIHIGKAVDTLKGLSPPGEAEGLKDAGYDFVFIDADKGNIPEYFQQALRLSRKGALIFIDNAIRGGRITSEYRSNTHEDANIAGLRKFYDWAEKDNGKTVLLSGTQTVGAKHWDGFVLATKL</sequence>
<dbReference type="InterPro" id="IPR002935">
    <property type="entry name" value="SAM_O-MeTrfase"/>
</dbReference>
<evidence type="ECO:0000313" key="7">
    <source>
        <dbReference type="Proteomes" id="UP000193218"/>
    </source>
</evidence>
<feature type="region of interest" description="Disordered" evidence="5">
    <location>
        <begin position="1"/>
        <end position="28"/>
    </location>
</feature>
<keyword evidence="3" id="KW-0949">S-adenosyl-L-methionine</keyword>
<dbReference type="InParanoid" id="A0A1Y1UK63"/>
<dbReference type="AlphaFoldDB" id="A0A1Y1UK63"/>
<dbReference type="PROSITE" id="PS51682">
    <property type="entry name" value="SAM_OMT_I"/>
    <property type="match status" value="1"/>
</dbReference>
<dbReference type="GeneID" id="33557117"/>
<gene>
    <name evidence="6" type="ORF">BD324DRAFT_620662</name>
</gene>
<dbReference type="RefSeq" id="XP_021872311.1">
    <property type="nucleotide sequence ID" value="XM_022015309.1"/>
</dbReference>
<dbReference type="GO" id="GO:0032259">
    <property type="term" value="P:methylation"/>
    <property type="evidence" value="ECO:0007669"/>
    <property type="project" value="UniProtKB-KW"/>
</dbReference>
<evidence type="ECO:0000256" key="3">
    <source>
        <dbReference type="ARBA" id="ARBA00022691"/>
    </source>
</evidence>
<dbReference type="InterPro" id="IPR029063">
    <property type="entry name" value="SAM-dependent_MTases_sf"/>
</dbReference>
<comment type="similarity">
    <text evidence="4">Belongs to the class I-like SAM-binding methyltransferase superfamily. Cation-dependent O-methyltransferase family.</text>
</comment>
<keyword evidence="1 6" id="KW-0489">Methyltransferase</keyword>
<dbReference type="CDD" id="cd02440">
    <property type="entry name" value="AdoMet_MTases"/>
    <property type="match status" value="1"/>
</dbReference>
<dbReference type="Pfam" id="PF01596">
    <property type="entry name" value="Methyltransf_3"/>
    <property type="match status" value="1"/>
</dbReference>
<dbReference type="OrthoDB" id="10251242at2759"/>
<feature type="compositionally biased region" description="Low complexity" evidence="5">
    <location>
        <begin position="1"/>
        <end position="21"/>
    </location>
</feature>
<evidence type="ECO:0000313" key="6">
    <source>
        <dbReference type="EMBL" id="ORX38389.1"/>
    </source>
</evidence>
<dbReference type="GO" id="GO:0008757">
    <property type="term" value="F:S-adenosylmethionine-dependent methyltransferase activity"/>
    <property type="evidence" value="ECO:0007669"/>
    <property type="project" value="TreeGrafter"/>
</dbReference>
<reference evidence="6 7" key="1">
    <citation type="submission" date="2017-03" db="EMBL/GenBank/DDBJ databases">
        <title>Widespread Adenine N6-methylation of Active Genes in Fungi.</title>
        <authorList>
            <consortium name="DOE Joint Genome Institute"/>
            <person name="Mondo S.J."/>
            <person name="Dannebaum R.O."/>
            <person name="Kuo R.C."/>
            <person name="Louie K.B."/>
            <person name="Bewick A.J."/>
            <person name="Labutti K."/>
            <person name="Haridas S."/>
            <person name="Kuo A."/>
            <person name="Salamov A."/>
            <person name="Ahrendt S.R."/>
            <person name="Lau R."/>
            <person name="Bowen B.P."/>
            <person name="Lipzen A."/>
            <person name="Sullivan W."/>
            <person name="Andreopoulos W.B."/>
            <person name="Clum A."/>
            <person name="Lindquist E."/>
            <person name="Daum C."/>
            <person name="Northen T.R."/>
            <person name="Ramamoorthy G."/>
            <person name="Schmitz R.J."/>
            <person name="Gryganskyi A."/>
            <person name="Culley D."/>
            <person name="Magnuson J."/>
            <person name="James T.Y."/>
            <person name="O'Malley M.A."/>
            <person name="Stajich J.E."/>
            <person name="Spatafora J.W."/>
            <person name="Visel A."/>
            <person name="Grigoriev I.V."/>
        </authorList>
    </citation>
    <scope>NUCLEOTIDE SEQUENCE [LARGE SCALE GENOMIC DNA]</scope>
    <source>
        <strain evidence="6 7">NRRL Y-17943</strain>
    </source>
</reference>
<evidence type="ECO:0000256" key="1">
    <source>
        <dbReference type="ARBA" id="ARBA00022603"/>
    </source>
</evidence>